<keyword evidence="2" id="KW-1185">Reference proteome</keyword>
<proteinExistence type="predicted"/>
<organism evidence="1 2">
    <name type="scientific">Eragrostis curvula</name>
    <name type="common">weeping love grass</name>
    <dbReference type="NCBI Taxonomy" id="38414"/>
    <lineage>
        <taxon>Eukaryota</taxon>
        <taxon>Viridiplantae</taxon>
        <taxon>Streptophyta</taxon>
        <taxon>Embryophyta</taxon>
        <taxon>Tracheophyta</taxon>
        <taxon>Spermatophyta</taxon>
        <taxon>Magnoliopsida</taxon>
        <taxon>Liliopsida</taxon>
        <taxon>Poales</taxon>
        <taxon>Poaceae</taxon>
        <taxon>PACMAD clade</taxon>
        <taxon>Chloridoideae</taxon>
        <taxon>Eragrostideae</taxon>
        <taxon>Eragrostidinae</taxon>
        <taxon>Eragrostis</taxon>
    </lineage>
</organism>
<evidence type="ECO:0000313" key="1">
    <source>
        <dbReference type="EMBL" id="TVU15369.1"/>
    </source>
</evidence>
<dbReference type="Gramene" id="TVU15369">
    <property type="protein sequence ID" value="TVU15369"/>
    <property type="gene ID" value="EJB05_38887"/>
</dbReference>
<evidence type="ECO:0000313" key="2">
    <source>
        <dbReference type="Proteomes" id="UP000324897"/>
    </source>
</evidence>
<protein>
    <submittedName>
        <fullName evidence="1">Uncharacterized protein</fullName>
    </submittedName>
</protein>
<name>A0A5J9TVH0_9POAL</name>
<accession>A0A5J9TVH0</accession>
<dbReference type="EMBL" id="RWGY01000031">
    <property type="protein sequence ID" value="TVU15369.1"/>
    <property type="molecule type" value="Genomic_DNA"/>
</dbReference>
<reference evidence="1 2" key="1">
    <citation type="journal article" date="2019" name="Sci. Rep.">
        <title>A high-quality genome of Eragrostis curvula grass provides insights into Poaceae evolution and supports new strategies to enhance forage quality.</title>
        <authorList>
            <person name="Carballo J."/>
            <person name="Santos B.A.C.M."/>
            <person name="Zappacosta D."/>
            <person name="Garbus I."/>
            <person name="Selva J.P."/>
            <person name="Gallo C.A."/>
            <person name="Diaz A."/>
            <person name="Albertini E."/>
            <person name="Caccamo M."/>
            <person name="Echenique V."/>
        </authorList>
    </citation>
    <scope>NUCLEOTIDE SEQUENCE [LARGE SCALE GENOMIC DNA]</scope>
    <source>
        <strain evidence="2">cv. Victoria</strain>
        <tissue evidence="1">Leaf</tissue>
    </source>
</reference>
<sequence length="105" mass="11897">MRSISYLPSTSGGGIYRTCKSMENYRVCIGACLTKRDVGGKKKRPYQNALDAEEQHQLHLGDFNITSKTIIKNSHQDQFYNVTQVLIPDVNSTSRKPKSIYPNML</sequence>
<dbReference type="Proteomes" id="UP000324897">
    <property type="component" value="Unassembled WGS sequence"/>
</dbReference>
<comment type="caution">
    <text evidence="1">The sequence shown here is derived from an EMBL/GenBank/DDBJ whole genome shotgun (WGS) entry which is preliminary data.</text>
</comment>
<feature type="non-terminal residue" evidence="1">
    <location>
        <position position="1"/>
    </location>
</feature>
<dbReference type="AlphaFoldDB" id="A0A5J9TVH0"/>
<gene>
    <name evidence="1" type="ORF">EJB05_38887</name>
</gene>